<proteinExistence type="predicted"/>
<dbReference type="Proteomes" id="UP000272428">
    <property type="component" value="Unassembled WGS sequence"/>
</dbReference>
<accession>A0A495SFA3</accession>
<evidence type="ECO:0000313" key="3">
    <source>
        <dbReference type="Proteomes" id="UP000272428"/>
    </source>
</evidence>
<protein>
    <submittedName>
        <fullName evidence="2">Uncharacterized protein</fullName>
    </submittedName>
</protein>
<sequence>MNKKEKSLVIKTVLLTIAGTVVLGLLGFPISKYIESTDTVLTNNKK</sequence>
<dbReference type="AlphaFoldDB" id="A0A495SFA3"/>
<organism evidence="2 3">
    <name type="scientific">Chryseobacterium defluvii</name>
    <dbReference type="NCBI Taxonomy" id="160396"/>
    <lineage>
        <taxon>Bacteria</taxon>
        <taxon>Pseudomonadati</taxon>
        <taxon>Bacteroidota</taxon>
        <taxon>Flavobacteriia</taxon>
        <taxon>Flavobacteriales</taxon>
        <taxon>Weeksellaceae</taxon>
        <taxon>Chryseobacterium group</taxon>
        <taxon>Chryseobacterium</taxon>
    </lineage>
</organism>
<keyword evidence="1" id="KW-1133">Transmembrane helix</keyword>
<keyword evidence="3" id="KW-1185">Reference proteome</keyword>
<evidence type="ECO:0000256" key="1">
    <source>
        <dbReference type="SAM" id="Phobius"/>
    </source>
</evidence>
<evidence type="ECO:0000313" key="2">
    <source>
        <dbReference type="EMBL" id="RKS98233.1"/>
    </source>
</evidence>
<keyword evidence="1" id="KW-0812">Transmembrane</keyword>
<gene>
    <name evidence="2" type="ORF">BCF58_2374</name>
</gene>
<dbReference type="RefSeq" id="WP_170149009.1">
    <property type="nucleotide sequence ID" value="NZ_RBXB01000002.1"/>
</dbReference>
<dbReference type="EMBL" id="RBXB01000002">
    <property type="protein sequence ID" value="RKS98233.1"/>
    <property type="molecule type" value="Genomic_DNA"/>
</dbReference>
<keyword evidence="1" id="KW-0472">Membrane</keyword>
<reference evidence="2 3" key="1">
    <citation type="submission" date="2018-10" db="EMBL/GenBank/DDBJ databases">
        <title>Genomic Encyclopedia of Archaeal and Bacterial Type Strains, Phase II (KMG-II): from individual species to whole genera.</title>
        <authorList>
            <person name="Goeker M."/>
        </authorList>
    </citation>
    <scope>NUCLEOTIDE SEQUENCE [LARGE SCALE GENOMIC DNA]</scope>
    <source>
        <strain evidence="2 3">DSM 14219</strain>
    </source>
</reference>
<name>A0A495SFA3_9FLAO</name>
<comment type="caution">
    <text evidence="2">The sequence shown here is derived from an EMBL/GenBank/DDBJ whole genome shotgun (WGS) entry which is preliminary data.</text>
</comment>
<feature type="transmembrane region" description="Helical" evidence="1">
    <location>
        <begin position="12"/>
        <end position="31"/>
    </location>
</feature>